<evidence type="ECO:0000256" key="1">
    <source>
        <dbReference type="ARBA" id="ARBA00004173"/>
    </source>
</evidence>
<dbReference type="OrthoDB" id="1915122at2759"/>
<feature type="transmembrane region" description="Helical" evidence="5">
    <location>
        <begin position="151"/>
        <end position="172"/>
    </location>
</feature>
<evidence type="ECO:0000256" key="5">
    <source>
        <dbReference type="SAM" id="Phobius"/>
    </source>
</evidence>
<protein>
    <recommendedName>
        <fullName evidence="6">HIG1 domain-containing protein</fullName>
    </recommendedName>
</protein>
<dbReference type="STRING" id="133381.A0A2T9Z2X8"/>
<dbReference type="PANTHER" id="PTHR28018">
    <property type="entry name" value="RESPIRATORY SUPERCOMPLEX FACTOR 2, MITOCHONDRIAL"/>
    <property type="match status" value="1"/>
</dbReference>
<keyword evidence="3 5" id="KW-1133">Transmembrane helix</keyword>
<gene>
    <name evidence="7" type="ORF">BB560_005576</name>
</gene>
<dbReference type="PANTHER" id="PTHR28018:SF3">
    <property type="entry name" value="RESPIRATORY SUPERCOMPLEX FACTOR 2, MITOCHONDRIAL"/>
    <property type="match status" value="1"/>
</dbReference>
<dbReference type="GO" id="GO:0033617">
    <property type="term" value="P:mitochondrial respiratory chain complex IV assembly"/>
    <property type="evidence" value="ECO:0007669"/>
    <property type="project" value="TreeGrafter"/>
</dbReference>
<evidence type="ECO:0000313" key="7">
    <source>
        <dbReference type="EMBL" id="PVU98955.1"/>
    </source>
</evidence>
<evidence type="ECO:0000256" key="3">
    <source>
        <dbReference type="ARBA" id="ARBA00022989"/>
    </source>
</evidence>
<keyword evidence="4 5" id="KW-0472">Membrane</keyword>
<evidence type="ECO:0000259" key="6">
    <source>
        <dbReference type="PROSITE" id="PS51503"/>
    </source>
</evidence>
<dbReference type="PROSITE" id="PS51503">
    <property type="entry name" value="HIG1"/>
    <property type="match status" value="1"/>
</dbReference>
<name>A0A2T9Z2X8_9FUNG</name>
<evidence type="ECO:0000256" key="2">
    <source>
        <dbReference type="ARBA" id="ARBA00022692"/>
    </source>
</evidence>
<dbReference type="InterPro" id="IPR040153">
    <property type="entry name" value="Rcf2"/>
</dbReference>
<dbReference type="EMBL" id="MBFS01002329">
    <property type="protein sequence ID" value="PVU98955.1"/>
    <property type="molecule type" value="Genomic_DNA"/>
</dbReference>
<organism evidence="7 8">
    <name type="scientific">Smittium megazygosporum</name>
    <dbReference type="NCBI Taxonomy" id="133381"/>
    <lineage>
        <taxon>Eukaryota</taxon>
        <taxon>Fungi</taxon>
        <taxon>Fungi incertae sedis</taxon>
        <taxon>Zoopagomycota</taxon>
        <taxon>Kickxellomycotina</taxon>
        <taxon>Harpellomycetes</taxon>
        <taxon>Harpellales</taxon>
        <taxon>Legeriomycetaceae</taxon>
        <taxon>Smittium</taxon>
    </lineage>
</organism>
<accession>A0A2T9Z2X8</accession>
<dbReference type="InterPro" id="IPR007667">
    <property type="entry name" value="Hypoxia_induced_domain"/>
</dbReference>
<evidence type="ECO:0000256" key="4">
    <source>
        <dbReference type="ARBA" id="ARBA00023136"/>
    </source>
</evidence>
<comment type="caution">
    <text evidence="7">The sequence shown here is derived from an EMBL/GenBank/DDBJ whole genome shotgun (WGS) entry which is preliminary data.</text>
</comment>
<dbReference type="Proteomes" id="UP000245609">
    <property type="component" value="Unassembled WGS sequence"/>
</dbReference>
<dbReference type="Pfam" id="PF04588">
    <property type="entry name" value="HIG_1_N"/>
    <property type="match status" value="1"/>
</dbReference>
<keyword evidence="8" id="KW-1185">Reference proteome</keyword>
<feature type="domain" description="HIG1" evidence="6">
    <location>
        <begin position="87"/>
        <end position="179"/>
    </location>
</feature>
<feature type="transmembrane region" description="Helical" evidence="5">
    <location>
        <begin position="16"/>
        <end position="39"/>
    </location>
</feature>
<keyword evidence="2 5" id="KW-0812">Transmembrane</keyword>
<proteinExistence type="predicted"/>
<sequence length="187" mass="20603">MVKILTEEEEKRIDRLIINNTIIGATTGALVGLTGVFLLNKTWPFFKRLPIGIKGSLVGACSIGAMTIRAEGQNIQYERALYGNGSEEEEPAKVAKLTAPGGQMDSAVDFFLQHKYKILFGLWAAAASASVYKLYLNKNISWTQRLVQARMYAQALTIAALLGVTVLTTAFTDEEKEREAKMPHTSF</sequence>
<reference evidence="7 8" key="1">
    <citation type="journal article" date="2018" name="MBio">
        <title>Comparative Genomics Reveals the Core Gene Toolbox for the Fungus-Insect Symbiosis.</title>
        <authorList>
            <person name="Wang Y."/>
            <person name="Stata M."/>
            <person name="Wang W."/>
            <person name="Stajich J.E."/>
            <person name="White M.M."/>
            <person name="Moncalvo J.M."/>
        </authorList>
    </citation>
    <scope>NUCLEOTIDE SEQUENCE [LARGE SCALE GENOMIC DNA]</scope>
    <source>
        <strain evidence="7 8">SC-DP-2</strain>
    </source>
</reference>
<feature type="transmembrane region" description="Helical" evidence="5">
    <location>
        <begin position="118"/>
        <end position="136"/>
    </location>
</feature>
<dbReference type="GO" id="GO:0005739">
    <property type="term" value="C:mitochondrion"/>
    <property type="evidence" value="ECO:0007669"/>
    <property type="project" value="UniProtKB-SubCell"/>
</dbReference>
<dbReference type="AlphaFoldDB" id="A0A2T9Z2X8"/>
<evidence type="ECO:0000313" key="8">
    <source>
        <dbReference type="Proteomes" id="UP000245609"/>
    </source>
</evidence>
<comment type="subcellular location">
    <subcellularLocation>
        <location evidence="1">Mitochondrion</location>
    </subcellularLocation>
</comment>